<dbReference type="Pfam" id="PF10825">
    <property type="entry name" value="DUF2752"/>
    <property type="match status" value="1"/>
</dbReference>
<name>A0A6L5YH83_9FIRM</name>
<keyword evidence="1" id="KW-0472">Membrane</keyword>
<gene>
    <name evidence="2" type="ORF">FYJ59_05015</name>
</gene>
<protein>
    <submittedName>
        <fullName evidence="2">DUF2752 domain-containing protein</fullName>
    </submittedName>
</protein>
<dbReference type="InterPro" id="IPR021215">
    <property type="entry name" value="DUF2752"/>
</dbReference>
<sequence>MKKNTKHILFFILFILLLLLFLLLADYQCPLRFFLGIPCPFCGMTRAFLCVLDGDLAKSFYFHPLWPIVLGIFIIFPLWKFRLLHLSDKWIDHGAFAIGILFLLCFIIRHVTHSPIVQIDFTKGIFYFFSYMKKEL</sequence>
<organism evidence="2 3">
    <name type="scientific">Waltera intestinalis</name>
    <dbReference type="NCBI Taxonomy" id="2606635"/>
    <lineage>
        <taxon>Bacteria</taxon>
        <taxon>Bacillati</taxon>
        <taxon>Bacillota</taxon>
        <taxon>Clostridia</taxon>
        <taxon>Lachnospirales</taxon>
        <taxon>Lachnospiraceae</taxon>
        <taxon>Waltera</taxon>
    </lineage>
</organism>
<dbReference type="AlphaFoldDB" id="A0A6L5YH83"/>
<dbReference type="Proteomes" id="UP000476055">
    <property type="component" value="Unassembled WGS sequence"/>
</dbReference>
<feature type="transmembrane region" description="Helical" evidence="1">
    <location>
        <begin position="35"/>
        <end position="52"/>
    </location>
</feature>
<evidence type="ECO:0000313" key="3">
    <source>
        <dbReference type="Proteomes" id="UP000476055"/>
    </source>
</evidence>
<proteinExistence type="predicted"/>
<accession>A0A6L5YH83</accession>
<dbReference type="RefSeq" id="WP_154495681.1">
    <property type="nucleotide sequence ID" value="NZ_VUMU01000004.1"/>
</dbReference>
<feature type="transmembrane region" description="Helical" evidence="1">
    <location>
        <begin position="90"/>
        <end position="108"/>
    </location>
</feature>
<dbReference type="EMBL" id="VUMU01000004">
    <property type="protein sequence ID" value="MST57611.1"/>
    <property type="molecule type" value="Genomic_DNA"/>
</dbReference>
<feature type="transmembrane region" description="Helical" evidence="1">
    <location>
        <begin position="59"/>
        <end position="78"/>
    </location>
</feature>
<reference evidence="2 3" key="1">
    <citation type="submission" date="2019-08" db="EMBL/GenBank/DDBJ databases">
        <title>In-depth cultivation of the pig gut microbiome towards novel bacterial diversity and tailored functional studies.</title>
        <authorList>
            <person name="Wylensek D."/>
            <person name="Hitch T.C.A."/>
            <person name="Clavel T."/>
        </authorList>
    </citation>
    <scope>NUCLEOTIDE SEQUENCE [LARGE SCALE GENOMIC DNA]</scope>
    <source>
        <strain evidence="2 3">WCA3-601-WT-6H</strain>
    </source>
</reference>
<keyword evidence="3" id="KW-1185">Reference proteome</keyword>
<keyword evidence="1" id="KW-0812">Transmembrane</keyword>
<keyword evidence="1" id="KW-1133">Transmembrane helix</keyword>
<evidence type="ECO:0000313" key="2">
    <source>
        <dbReference type="EMBL" id="MST57611.1"/>
    </source>
</evidence>
<evidence type="ECO:0000256" key="1">
    <source>
        <dbReference type="SAM" id="Phobius"/>
    </source>
</evidence>
<comment type="caution">
    <text evidence="2">The sequence shown here is derived from an EMBL/GenBank/DDBJ whole genome shotgun (WGS) entry which is preliminary data.</text>
</comment>